<dbReference type="GO" id="GO:0055036">
    <property type="term" value="C:virion membrane"/>
    <property type="evidence" value="ECO:0007669"/>
    <property type="project" value="UniProtKB-SubCell"/>
</dbReference>
<dbReference type="GO" id="GO:0075512">
    <property type="term" value="P:clathrin-dependent endocytosis of virus by host cell"/>
    <property type="evidence" value="ECO:0007669"/>
    <property type="project" value="UniProtKB-UniRule"/>
</dbReference>
<dbReference type="Pfam" id="PF00517">
    <property type="entry name" value="GP41"/>
    <property type="match status" value="1"/>
</dbReference>
<comment type="PTM">
    <text evidence="33">Specific enzymatic cleavages in vivo yield mature proteins. Envelope glycoproteins are synthesized as a inactive precursor that is heavily N-glycosylated and processed likely by host cell furin in the Golgi to yield the mature SU and TM proteins. The cleavage site between SU and TM requires the minimal sequence [KR]-X-[KR]-R. About 2 of the 9 disulfide bonds of gp41 are reduced by P4HB/PDI, following binding to CD4 receptor.</text>
</comment>
<dbReference type="InterPro" id="IPR037527">
    <property type="entry name" value="Gp160"/>
</dbReference>
<dbReference type="GO" id="GO:0019064">
    <property type="term" value="P:fusion of virus membrane with host plasma membrane"/>
    <property type="evidence" value="ECO:0007669"/>
    <property type="project" value="UniProtKB-UniRule"/>
</dbReference>
<evidence type="ECO:0000256" key="12">
    <source>
        <dbReference type="ARBA" id="ARBA00022595"/>
    </source>
</evidence>
<evidence type="ECO:0000313" key="38">
    <source>
        <dbReference type="EMBL" id="AIX95711.1"/>
    </source>
</evidence>
<evidence type="ECO:0000256" key="1">
    <source>
        <dbReference type="ARBA" id="ARBA00004402"/>
    </source>
</evidence>
<evidence type="ECO:0000256" key="9">
    <source>
        <dbReference type="ARBA" id="ARBA00022511"/>
    </source>
</evidence>
<feature type="site" description="Cleavage; by host furin" evidence="33">
    <location>
        <begin position="505"/>
        <end position="506"/>
    </location>
</feature>
<evidence type="ECO:0000256" key="24">
    <source>
        <dbReference type="ARBA" id="ARBA00023054"/>
    </source>
</evidence>
<evidence type="ECO:0000259" key="37">
    <source>
        <dbReference type="Pfam" id="PF00517"/>
    </source>
</evidence>
<keyword evidence="19 33" id="KW-1043">Host membrane</keyword>
<evidence type="ECO:0000256" key="18">
    <source>
        <dbReference type="ARBA" id="ARBA00022844"/>
    </source>
</evidence>
<feature type="region of interest" description="Disordered" evidence="35">
    <location>
        <begin position="713"/>
        <end position="736"/>
    </location>
</feature>
<comment type="miscellaneous">
    <text evidence="33">HIV-1 lineages are divided in three main groups, M (for Major), O (for Outlier), and N (for New, or Non-M, Non-O). The vast majority of strains found worldwide belong to the group M. Group O seems to be endemic to and largely confined to Cameroon and neighboring countries in West Central Africa, where these viruses represent a small minority of HIV-1 strains. The group N is represented by a limited number of isolates from Cameroonian persons. The group M is further subdivided in 9 clades or subtypes (A to D, F to H, J and K).</text>
</comment>
<evidence type="ECO:0000256" key="17">
    <source>
        <dbReference type="ARBA" id="ARBA00022804"/>
    </source>
</evidence>
<evidence type="ECO:0000256" key="16">
    <source>
        <dbReference type="ARBA" id="ARBA00022729"/>
    </source>
</evidence>
<keyword evidence="15 33" id="KW-0053">Apoptosis</keyword>
<evidence type="ECO:0000256" key="35">
    <source>
        <dbReference type="SAM" id="MobiDB-lite"/>
    </source>
</evidence>
<feature type="disulfide bond" evidence="33">
    <location>
        <begin position="51"/>
        <end position="71"/>
    </location>
</feature>
<keyword evidence="31 33" id="KW-1160">Virus entry into host cell</keyword>
<evidence type="ECO:0000256" key="22">
    <source>
        <dbReference type="ARBA" id="ARBA00022989"/>
    </source>
</evidence>
<evidence type="ECO:0000256" key="29">
    <source>
        <dbReference type="ARBA" id="ARBA00023280"/>
    </source>
</evidence>
<dbReference type="CDD" id="cd09909">
    <property type="entry name" value="HIV-1-like_HR1-HR2"/>
    <property type="match status" value="1"/>
</dbReference>
<feature type="transmembrane region" description="Helical" evidence="34">
    <location>
        <begin position="672"/>
        <end position="699"/>
    </location>
</feature>
<keyword evidence="16 33" id="KW-0732">Signal</keyword>
<reference evidence="38" key="2">
    <citation type="journal article" date="2015" name="PLoS Pathog.">
        <title>Compartmentalized Replication of R5 T Cell-Tropic HIV-1 in the Central Nervous System Early in the Course of Infection.</title>
        <authorList>
            <person name="Sturdevant C.B."/>
            <person name="Joseph S.B."/>
            <person name="Schnell G."/>
            <person name="Price R.W."/>
            <person name="Swanstrom R."/>
            <person name="Spudich S."/>
        </authorList>
    </citation>
    <scope>NUCLEOTIDE SEQUENCE</scope>
    <source>
        <strain evidence="38">9018_120108_plasma_1</strain>
    </source>
</reference>
<comment type="function">
    <text evidence="33">Surface protein gp120: Attaches the virus to the host lymphoid cell by binding to the primary receptor CD4. This interaction induces a structural rearrangement creating a high affinity binding site for a chemokine coreceptor like CXCR4 and/or CCR5. Acts as a ligand for CD209/DC-SIGN and CLEC4M/DC-SIGNR, which are respectively found on dendritic cells (DCs), and on endothelial cells of liver sinusoids and lymph node sinuses. These interactions allow capture of viral particles at mucosal surfaces by these cells and subsequent transmission to permissive cells. HIV subverts the migration properties of dendritic cells to gain access to CD4+ T-cells in lymph nodes. Virus transmission to permissive T-cells occurs either in trans (without DCs infection, through viral capture and transmission), or in cis (following DCs productive infection, through the usual CD4-gp120 interaction), thereby inducing a robust infection. In trans infection, bound virions remain infectious over days and it is proposed that they are not degraded, but protected in non-lysosomal acidic organelles within the DCs close to the cell membrane thus contributing to the viral infectious potential during DCs' migration from the periphery to the lymphoid tissues. On arrival at lymphoid tissues, intact virions recycle back to DCs' cell surface allowing virus transmission to CD4+ T-cells.</text>
</comment>
<keyword evidence="26 33" id="KW-0564">Palmitate</keyword>
<comment type="caution">
    <text evidence="33">Lacks conserved residue(s) required for the propagation of feature annotation.</text>
</comment>
<evidence type="ECO:0000256" key="25">
    <source>
        <dbReference type="ARBA" id="ARBA00023136"/>
    </source>
</evidence>
<keyword evidence="9 33" id="KW-1032">Host cell membrane</keyword>
<keyword evidence="13 33" id="KW-0165">Cleavage on pair of basic residues</keyword>
<comment type="function">
    <text evidence="33">Envelope glycoprotein gp160: Oligomerizes in the host endoplasmic reticulum into predominantly trimers. In a second time, gp160 transits in the host Golgi, where glycosylation is completed. The precursor is then proteolytically cleaved in the trans-Golgi and thereby activated by cellular furin or furin-like proteases to produce gp120 and gp41.</text>
</comment>
<comment type="subunit">
    <text evidence="32">The mature envelope protein (Env) consists of a homotrimer of non-covalently associated gp120-gp41 heterodimers. The resulting complex protrudes from the virus surface as a spike. There seems to be as few as 10 spikes on the average virion. Interacts with host CD4, CCR5 and CXCR4. Gp120 also interacts with the C-type lectins CD209/DC-SIGN and CLEC4M/DC-SIGNR (collectively referred to as DC-SIGN(R)). Gp120 and gp41 interact with GalCer. Gp120 interacts with host ITGA4/ITGB7 complex; on CD4+ T-cells, this interaction results in rapid activation of integrin ITGAL/LFA-1, which facilitates efficient cell-to-cell spreading of HIV-1. Gp120 interacts with cell-associated heparan sulfate; this interaction increases virus infectivity on permissive cells and may be involved in infection of CD4- cells.</text>
</comment>
<keyword evidence="24 33" id="KW-0175">Coiled coil</keyword>
<evidence type="ECO:0000256" key="20">
    <source>
        <dbReference type="ARBA" id="ARBA00022879"/>
    </source>
</evidence>
<dbReference type="GO" id="GO:0044175">
    <property type="term" value="C:host cell endosome membrane"/>
    <property type="evidence" value="ECO:0007669"/>
    <property type="project" value="UniProtKB-SubCell"/>
</dbReference>
<comment type="subcellular location">
    <molecule>Surface protein gp120</molecule>
    <subcellularLocation>
        <location evidence="33">Virion membrane</location>
        <topology evidence="33">Peripheral membrane protein</topology>
    </subcellularLocation>
    <subcellularLocation>
        <location evidence="33">Host cell membrane</location>
        <topology evidence="33">Peripheral membrane protein</topology>
    </subcellularLocation>
    <subcellularLocation>
        <location evidence="33">Host endosome membrane</location>
        <topology evidence="33">Single-pass type I membrane protein</topology>
    </subcellularLocation>
    <text evidence="33">The surface protein is not anchored to the viral envelope, but associates with the extravirion surface through its binding to TM. It is probably concentrated at the site of budding and incorporated into the virions possibly by contacts between the cytoplasmic tail of Env and the N-terminus of Gag.</text>
</comment>
<comment type="similarity">
    <text evidence="33">Belongs to the HIV-1 env protein family.</text>
</comment>
<keyword evidence="18 33" id="KW-0946">Virion</keyword>
<name>A0A0A1CHQ5_HV1</name>
<proteinExistence type="inferred from homology"/>
<keyword evidence="21 33" id="KW-1164">Virus endocytosis by host</keyword>
<feature type="region of interest" description="MPER; binding to GalCer" evidence="33">
    <location>
        <begin position="656"/>
        <end position="677"/>
    </location>
</feature>
<evidence type="ECO:0000256" key="7">
    <source>
        <dbReference type="ARBA" id="ARBA00022506"/>
    </source>
</evidence>
<keyword evidence="8 33" id="KW-1170">Fusion of virus membrane with host endosomal membrane</keyword>
<feature type="region of interest" description="V5" evidence="33">
    <location>
        <begin position="455"/>
        <end position="465"/>
    </location>
</feature>
<evidence type="ECO:0000256" key="3">
    <source>
        <dbReference type="ARBA" id="ARBA00004505"/>
    </source>
</evidence>
<keyword evidence="17 33" id="KW-1161">Viral attachment to host cell</keyword>
<evidence type="ECO:0000256" key="31">
    <source>
        <dbReference type="ARBA" id="ARBA00023296"/>
    </source>
</evidence>
<evidence type="ECO:0000256" key="2">
    <source>
        <dbReference type="ARBA" id="ARBA00004433"/>
    </source>
</evidence>
<dbReference type="FunFam" id="1.20.5.490:FF:000001">
    <property type="entry name" value="Envelope glycoprotein gp160"/>
    <property type="match status" value="1"/>
</dbReference>
<keyword evidence="29 33" id="KW-0899">Viral immunoevasion</keyword>
<keyword evidence="28 33" id="KW-0325">Glycoprotein</keyword>
<evidence type="ECO:0000256" key="5">
    <source>
        <dbReference type="ARBA" id="ARBA00004578"/>
    </source>
</evidence>
<dbReference type="SUPFAM" id="SSF58069">
    <property type="entry name" value="Virus ectodomain"/>
    <property type="match status" value="1"/>
</dbReference>
<dbReference type="HAMAP" id="MF_04083">
    <property type="entry name" value="HIV_ENV"/>
    <property type="match status" value="1"/>
</dbReference>
<accession>A0A0A1CHQ5</accession>
<dbReference type="InterPro" id="IPR036377">
    <property type="entry name" value="Gp120_core_sf"/>
</dbReference>
<dbReference type="GO" id="GO:0052031">
    <property type="term" value="P:symbiont-mediated perturbation of host defense response"/>
    <property type="evidence" value="ECO:0007669"/>
    <property type="project" value="UniProtKB-UniRule"/>
</dbReference>
<dbReference type="GO" id="GO:0019062">
    <property type="term" value="P:virion attachment to host cell"/>
    <property type="evidence" value="ECO:0007669"/>
    <property type="project" value="UniProtKB-UniRule"/>
</dbReference>
<dbReference type="FunFam" id="2.170.40.20:FF:000003">
    <property type="entry name" value="Envelope glycoprotein gp160"/>
    <property type="match status" value="1"/>
</dbReference>
<comment type="subcellular location">
    <molecule>Transmembrane protein gp41</molecule>
    <subcellularLocation>
        <location evidence="33">Virion membrane</location>
        <topology evidence="33">Single-pass type I membrane protein</topology>
    </subcellularLocation>
    <subcellularLocation>
        <location evidence="33">Host cell membrane</location>
        <topology evidence="33">Single-pass type I membrane protein</topology>
    </subcellularLocation>
    <subcellularLocation>
        <location evidence="33">Host endosome membrane</location>
        <topology evidence="33">Single-pass type I membrane protein</topology>
    </subcellularLocation>
    <text evidence="33">It is probably concentrated at the site of budding and incorporated into the virions possibly by contacts between the cytoplasmic tail of Env and the N-terminus of Gag.</text>
</comment>
<feature type="topological domain" description="Cytoplasmic" evidence="33">
    <location>
        <begin position="700"/>
        <end position="850"/>
    </location>
</feature>
<evidence type="ECO:0000256" key="21">
    <source>
        <dbReference type="ARBA" id="ARBA00022890"/>
    </source>
</evidence>
<gene>
    <name evidence="33 38" type="primary">env</name>
</gene>
<evidence type="ECO:0000259" key="36">
    <source>
        <dbReference type="Pfam" id="PF00516"/>
    </source>
</evidence>
<keyword evidence="30 33" id="KW-0449">Lipoprotein</keyword>
<feature type="coiled-coil region" evidence="33">
    <location>
        <begin position="627"/>
        <end position="661"/>
    </location>
</feature>
<keyword evidence="11 33" id="KW-0945">Host-virus interaction</keyword>
<evidence type="ECO:0000256" key="32">
    <source>
        <dbReference type="ARBA" id="ARBA00062028"/>
    </source>
</evidence>
<dbReference type="FunFam" id="2.170.40.20:FF:000001">
    <property type="entry name" value="Envelope glycoprotein gp160"/>
    <property type="match status" value="1"/>
</dbReference>
<evidence type="ECO:0000256" key="30">
    <source>
        <dbReference type="ARBA" id="ARBA00023288"/>
    </source>
</evidence>
<evidence type="ECO:0000256" key="15">
    <source>
        <dbReference type="ARBA" id="ARBA00022703"/>
    </source>
</evidence>
<evidence type="ECO:0000256" key="6">
    <source>
        <dbReference type="ARBA" id="ARBA00004650"/>
    </source>
</evidence>
<dbReference type="Gene3D" id="1.10.287.210">
    <property type="match status" value="1"/>
</dbReference>
<dbReference type="GO" id="GO:0016020">
    <property type="term" value="C:membrane"/>
    <property type="evidence" value="ECO:0007669"/>
    <property type="project" value="UniProtKB-UniRule"/>
</dbReference>
<dbReference type="GO" id="GO:1903908">
    <property type="term" value="P:positive regulation of plasma membrane raft polarization"/>
    <property type="evidence" value="ECO:0007669"/>
    <property type="project" value="UniProtKB-UniRule"/>
</dbReference>
<feature type="domain" description="Retroviral envelope protein GP41-like" evidence="37">
    <location>
        <begin position="524"/>
        <end position="713"/>
    </location>
</feature>
<dbReference type="Pfam" id="PF00516">
    <property type="entry name" value="GP120"/>
    <property type="match status" value="1"/>
</dbReference>
<reference evidence="38" key="1">
    <citation type="submission" date="2014-08" db="EMBL/GenBank/DDBJ databases">
        <authorList>
            <person name="Buckheit Sturdevant C."/>
            <person name="Joseph S.B."/>
            <person name="Schnell G."/>
            <person name="Price R.W."/>
            <person name="Swanstrom R."/>
            <person name="Spudich S."/>
        </authorList>
    </citation>
    <scope>NUCLEOTIDE SEQUENCE</scope>
    <source>
        <strain evidence="38">9018_120108_plasma_1</strain>
    </source>
</reference>
<keyword evidence="7 33" id="KW-1168">Fusion of virus membrane with host membrane</keyword>
<dbReference type="GO" id="GO:0005198">
    <property type="term" value="F:structural molecule activity"/>
    <property type="evidence" value="ECO:0007669"/>
    <property type="project" value="UniProtKB-UniRule"/>
</dbReference>
<evidence type="ECO:0000256" key="26">
    <source>
        <dbReference type="ARBA" id="ARBA00023139"/>
    </source>
</evidence>
<comment type="function">
    <text evidence="33">Transmembrane protein gp41: Acts as a class I viral fusion protein. Under the current model, the protein has at least 3 conformational states: pre-fusion native state, pre-hairpin intermediate state, and post-fusion hairpin state. During fusion of viral and target intracellular membranes, the coiled coil regions (heptad repeats) assume a trimer-of-hairpins structure, positioning the fusion peptide in close proximity to the C-terminal region of the ectodomain. The formation of this structure appears to drive apposition and subsequent fusion of viral and target cell membranes. Complete fusion occurs in host cell endosomes and is dynamin-dependent, however some lipid transfer might occur at the plasma membrane. The virus undergoes clathrin-dependent internalization long before endosomal fusion, thus minimizing the surface exposure of conserved viral epitopes during fusion and reducing the efficacy of inhibitors targeting these epitopes. Membranes fusion leads to delivery of the nucleocapsid into the cytoplasm.</text>
</comment>
<comment type="domain">
    <text evidence="33">The YXXL motif is involved in determining the exact site of viral release at the surface of infected mononuclear cells and promotes endocytosis. YXXL and di-leucine endocytosis motifs interact directly or indirectly with the clathrin adapter complexes, opperate independently, and their activities are not additive.</text>
</comment>
<dbReference type="EMBL" id="KM354028">
    <property type="protein sequence ID" value="AIX95711.1"/>
    <property type="molecule type" value="Genomic_RNA"/>
</dbReference>
<dbReference type="SUPFAM" id="SSF56502">
    <property type="entry name" value="gp120 core"/>
    <property type="match status" value="2"/>
</dbReference>
<dbReference type="GO" id="GO:0039654">
    <property type="term" value="P:fusion of virus membrane with host endosome membrane"/>
    <property type="evidence" value="ECO:0007669"/>
    <property type="project" value="UniProtKB-UniRule"/>
</dbReference>
<feature type="disulfide bond" evidence="33">
    <location>
        <begin position="229"/>
        <end position="240"/>
    </location>
</feature>
<dbReference type="InterPro" id="IPR000777">
    <property type="entry name" value="HIV1_Gp120"/>
</dbReference>
<comment type="domain">
    <text evidence="33">Some of the most genetically diverse regions of the viral genome are present in Env. They are called variable regions 1 through 5 (V1 through V5). Coreceptor usage of gp120 is determined mainly by the primary structure of the third variable region (V3) in the outer domain of gp120. The sequence of V3 determines which coreceptor, CCR5 and/or CXCR4 (corresponding to R5/macrophage, X4/T cell and R5X4/T cell and macrophage tropism), is used to trigger the fusion potential of the Env complex, and hence which cells the virus can infect. Binding to CCR5 involves a region adjacent in addition to V3.</text>
</comment>
<keyword evidence="20 33" id="KW-0261">Viral envelope protein</keyword>
<comment type="domain">
    <text evidence="33 34">The 17 amino acids long immunosuppressive region is present in many retroviral envelope proteins. Synthetic peptides derived from this relatively conserved sequence inhibit immune function in vitro and in vivo.</text>
</comment>
<feature type="short sequence motif" description="YXXL motif; contains endocytosis signal" evidence="33">
    <location>
        <begin position="706"/>
        <end position="709"/>
    </location>
</feature>
<keyword evidence="12 33" id="KW-1162">Viral penetration into host cytoplasm</keyword>
<comment type="domain">
    <text evidence="33">The CD4-binding region is targeted by the antibody b12.</text>
</comment>
<evidence type="ECO:0000256" key="4">
    <source>
        <dbReference type="ARBA" id="ARBA00004563"/>
    </source>
</evidence>
<evidence type="ECO:0000256" key="11">
    <source>
        <dbReference type="ARBA" id="ARBA00022581"/>
    </source>
</evidence>
<comment type="miscellaneous">
    <text evidence="33">Inhibitors targeting HIV-1 viral envelope proteins are used as antiretroviral drugs. Attachment of virions to the cell surface via non-specific interactions and CD4 binding can be blocked by inhibitors that include cyanovirin-N, cyclotriazadisulfonamide analogs, PRO 2000, TNX 355 and PRO 542. In addition, BMS 806 can block CD4-induced conformational changes. Env interactions with the coreceptor molecules can be targeted by CCR5 antagonists including SCH-D, maraviroc (UK 427857) and aplaviroc (GW 873140), and the CXCR4 antagonist AMD 070. Fusion of viral and cellular membranes can be inhibited by peptides such as enfuvirtide and tifuvirtide (T 1249). Resistance to inhibitors associated with mutations in Env are observed. Most of the time, single mutations confer only a modest reduction in drug susceptibility. Combination of several mutations is usually required to develop a high-level drug resistance.</text>
</comment>
<dbReference type="GO" id="GO:0019082">
    <property type="term" value="P:viral protein processing"/>
    <property type="evidence" value="ECO:0007669"/>
    <property type="project" value="UniProtKB-UniRule"/>
</dbReference>
<dbReference type="Gene3D" id="2.170.40.20">
    <property type="entry name" value="Human immunodeficiency virus 1, Gp160, envelope glycoprotein"/>
    <property type="match status" value="2"/>
</dbReference>
<dbReference type="GO" id="GO:1903911">
    <property type="term" value="P:positive regulation of receptor clustering"/>
    <property type="evidence" value="ECO:0007669"/>
    <property type="project" value="UniProtKB-UniRule"/>
</dbReference>
<organism evidence="38">
    <name type="scientific">Human immunodeficiency virus type 1</name>
    <name type="common">HIV-1</name>
    <dbReference type="NCBI Taxonomy" id="11676"/>
    <lineage>
        <taxon>Viruses</taxon>
        <taxon>Riboviria</taxon>
        <taxon>Pararnavirae</taxon>
        <taxon>Artverviricota</taxon>
        <taxon>Revtraviricetes</taxon>
        <taxon>Ortervirales</taxon>
        <taxon>Retroviridae</taxon>
        <taxon>Orthoretrovirinae</taxon>
        <taxon>Lentivirus</taxon>
        <taxon>Lentivirus humimdef1</taxon>
    </lineage>
</organism>
<keyword evidence="27 33" id="KW-1015">Disulfide bond</keyword>
<dbReference type="FunFam" id="1.10.287.210:FF:000001">
    <property type="entry name" value="Envelope glycoprotein gp160"/>
    <property type="match status" value="1"/>
</dbReference>
<evidence type="ECO:0000256" key="13">
    <source>
        <dbReference type="ARBA" id="ARBA00022685"/>
    </source>
</evidence>
<evidence type="ECO:0000256" key="33">
    <source>
        <dbReference type="HAMAP-Rule" id="MF_04083"/>
    </source>
</evidence>
<feature type="region of interest" description="CD4-binding loop" evidence="33">
    <location>
        <begin position="363"/>
        <end position="373"/>
    </location>
</feature>
<dbReference type="InterPro" id="IPR000328">
    <property type="entry name" value="GP41-like"/>
</dbReference>
<evidence type="ECO:0000256" key="10">
    <source>
        <dbReference type="ARBA" id="ARBA00022570"/>
    </source>
</evidence>
<evidence type="ECO:0000256" key="34">
    <source>
        <dbReference type="RuleBase" id="RU363095"/>
    </source>
</evidence>
<feature type="lipid moiety-binding region" description="S-palmitoyl cysteine; by host" evidence="33">
    <location>
        <position position="758"/>
    </location>
</feature>
<evidence type="ECO:0000256" key="14">
    <source>
        <dbReference type="ARBA" id="ARBA00022692"/>
    </source>
</evidence>
<comment type="PTM">
    <text evidence="33">Highly glycosylated by host. The high number of glycan on the protein is reffered to as 'glycan shield' because it contributes to hide protein sequence from adaptive immune system.</text>
</comment>
<evidence type="ECO:0000256" key="8">
    <source>
        <dbReference type="ARBA" id="ARBA00022510"/>
    </source>
</evidence>
<comment type="subunit">
    <text evidence="33">The mature envelope protein (Env) consists of a homotrimer of non-covalently associated gp120-gp41 heterodimers. The resulting complex protrudes from the virus surface as a spike. There seems to be as few as 10 spikes on the average virion. Surface protein gp120 interacts with host CD4, CCR5 and CXCR4. Gp120 also interacts with the C-type lectins CD209/DC-SIGN and CLEC4M/DC-SIGNR (collectively referred to as DC-SIGN(R)). Gp120 and gp41 interact with GalCer. Gp120 interacts with host ITGA4/ITGB7 complex; on CD4+ T-cells, this interaction results in rapid activation of integrin ITGAL/LFA-1, which facilitates efficient cell-to-cell spreading of HIV-1. Gp120 interacts with cell-associated heparan sulfate; this interaction increases virus infectivity on permissive cells and may be involved in infection of CD4- cells.</text>
</comment>
<protein>
    <recommendedName>
        <fullName evidence="33">Envelope glycoprotein gp160</fullName>
    </recommendedName>
    <alternativeName>
        <fullName evidence="33">Env polyprotein</fullName>
    </alternativeName>
    <component>
        <recommendedName>
            <fullName evidence="33">Surface protein gp120</fullName>
            <shortName evidence="33">SU</shortName>
        </recommendedName>
        <alternativeName>
            <fullName evidence="33">Glycoprotein 120</fullName>
            <shortName evidence="33">gp120</shortName>
        </alternativeName>
    </component>
    <component>
        <recommendedName>
            <fullName evidence="33">Transmembrane protein gp41</fullName>
            <shortName evidence="33">TM</shortName>
        </recommendedName>
        <alternativeName>
            <fullName evidence="33">Glycoprotein 41</fullName>
            <shortName evidence="33">gp41</shortName>
        </alternativeName>
    </component>
</protein>
<dbReference type="Gene3D" id="1.20.5.490">
    <property type="entry name" value="Single helix bin"/>
    <property type="match status" value="1"/>
</dbReference>
<dbReference type="GO" id="GO:0019031">
    <property type="term" value="C:viral envelope"/>
    <property type="evidence" value="ECO:0007669"/>
    <property type="project" value="UniProtKB-KW"/>
</dbReference>
<feature type="chain" id="PRO_5023440627" description="Envelope glycoprotein gp160" evidence="33">
    <location>
        <begin position="30"/>
        <end position="850"/>
    </location>
</feature>
<organismHost>
    <name type="scientific">Homo sapiens</name>
    <name type="common">Human</name>
    <dbReference type="NCBI Taxonomy" id="9606"/>
</organismHost>
<feature type="domain" description="Human immunodeficiency virus 1 envelope glycoprotein Gp120" evidence="36">
    <location>
        <begin position="31"/>
        <end position="505"/>
    </location>
</feature>
<sequence length="850" mass="96353">MRVKGIRKNYLWRWGIMLLGMLMICRAAEELWVTVYYGVPVWKEATTTLFCASDSKAYDTEVHNVWATHACVPTDPNPQEVVLENVTENFNMWKNDMVEQMHEDIIGLWDQSLKPCVKLTPLCVTLKCTDYWGNANNTNNNTSANNTVERGEAMKNCSFNITTAIRDKMQKEYALFYKLDVVQINDSDTDSYRLISCNTSVITQACPKVSFEPIPIHYCAPAGFAILKCNNKTFNGTGPCTNVSTVQCTHGIKPVVSTQLLLNGSLAEEEIVLRSENFSNNAKTIIVHLNESVAISCTRPNNNTRKGIHIGPGRAFYTTGEIIGNIRQAHCNISGTEWNKTLHEVVKKLREKFNNKTIIFNSSSGGDPEIVMHSFNCGGEFFYCNTTQLFNSTWNVTGGSANITNETITLQCRIKQVINMWQEVGKAIYAPPIRGQISCSSNITGLLLTRDGGSTSNETEIFRPAGGDMRDNWRSELYKYKVVKIEPIGVAPTRAKRRVVQREKRAVGLGAMFLGFLGAAGSTMGAASVTLTVQARQLLSGIVQQQNNLLRAIEAQHHLLQLTVWGIKQLQARVLAVERYLKDQQLLGIWGCSGKLICTTAVPWNASWSNKSFGQIWDNMTWMEWEKEIDNYTGLIYTLIEESQNQQEKNEQELLALDKWANLWNWFDITNWLWYIKIFIMIVGGLVGLRIVFTVLSIVNRVRKGYSPLSFQTHLPAERGPDRPEGTEEEGGERDRNRSNYLVDGFLALIWIDLRSLCLFSYHRLRDLLLILARIVELLGRRGWEALKYWWNLLQYWIQELKNSAVSLFNATAIAVAEGTDRIIEGLQRAYRAIIHIPRRIRQGAERALQ</sequence>
<evidence type="ECO:0000256" key="19">
    <source>
        <dbReference type="ARBA" id="ARBA00022870"/>
    </source>
</evidence>
<keyword evidence="22 33" id="KW-1133">Transmembrane helix</keyword>
<feature type="chain" id="PRO_5023440628" description="Transmembrane protein gp41" evidence="33">
    <location>
        <begin position="506"/>
        <end position="850"/>
    </location>
</feature>
<evidence type="ECO:0000256" key="27">
    <source>
        <dbReference type="ARBA" id="ARBA00023157"/>
    </source>
</evidence>
<comment type="PTM">
    <text evidence="33">Palmitoylation of the transmembrane protein and of Env polyprotein (prior to its proteolytic cleavage) is essential for their association with host cell membrane lipid rafts. Palmitoylation is therefore required for envelope trafficking to classical lipid rafts, but not for viral replication.</text>
</comment>
<keyword evidence="10 33" id="KW-1165">Clathrin-mediated endocytosis of virus by host</keyword>
<feature type="disulfide bond" evidence="33">
    <location>
        <begin position="592"/>
        <end position="598"/>
    </location>
</feature>
<evidence type="ECO:0000256" key="23">
    <source>
        <dbReference type="ARBA" id="ARBA00023046"/>
    </source>
</evidence>
<feature type="region of interest" description="Fusion peptide" evidence="33">
    <location>
        <begin position="506"/>
        <end position="526"/>
    </location>
</feature>
<comment type="subcellular location">
    <subcellularLocation>
        <location evidence="3">Host cell membrane</location>
        <topology evidence="3">Peripheral membrane protein</topology>
    </subcellularLocation>
    <subcellularLocation>
        <location evidence="1">Host cell membrane</location>
        <topology evidence="1">Single-pass type I membrane protein</topology>
    </subcellularLocation>
    <subcellularLocation>
        <location evidence="2">Host endosome membrane</location>
        <topology evidence="2">Peripheral membrane protein</topology>
    </subcellularLocation>
    <subcellularLocation>
        <location evidence="5">Host endosome membrane</location>
        <topology evidence="5">Single-pass type I membrane protein</topology>
    </subcellularLocation>
    <subcellularLocation>
        <location evidence="6">Virion membrane</location>
        <topology evidence="6">Peripheral membrane protein</topology>
    </subcellularLocation>
    <subcellularLocation>
        <location evidence="4">Virion membrane</location>
        <topology evidence="4">Single-pass type I membrane protein</topology>
    </subcellularLocation>
</comment>
<keyword evidence="25 33" id="KW-0472">Membrane</keyword>
<feature type="disulfide bond" evidence="33">
    <location>
        <begin position="219"/>
        <end position="248"/>
    </location>
</feature>
<evidence type="ECO:0000256" key="28">
    <source>
        <dbReference type="ARBA" id="ARBA00023180"/>
    </source>
</evidence>
<dbReference type="GO" id="GO:0020002">
    <property type="term" value="C:host cell plasma membrane"/>
    <property type="evidence" value="ECO:0007669"/>
    <property type="project" value="UniProtKB-SubCell"/>
</dbReference>
<keyword evidence="23 33" id="KW-1039">Host endosome</keyword>
<feature type="compositionally biased region" description="Basic and acidic residues" evidence="35">
    <location>
        <begin position="716"/>
        <end position="726"/>
    </location>
</feature>
<comment type="domain">
    <text evidence="33">The membrane proximal external region (MPER) present in gp41 is a tryptophan-rich region recognized by the antibodies 2F5, Z13, and 4E10. MPER seems to play a role in fusion.</text>
</comment>
<feature type="region of interest" description="Immunosuppression" evidence="33">
    <location>
        <begin position="568"/>
        <end position="586"/>
    </location>
</feature>
<keyword evidence="14 33" id="KW-0812">Transmembrane</keyword>